<protein>
    <submittedName>
        <fullName evidence="1">Uncharacterized protein</fullName>
    </submittedName>
</protein>
<dbReference type="EMBL" id="GBHO01029843">
    <property type="protein sequence ID" value="JAG13761.1"/>
    <property type="molecule type" value="Transcribed_RNA"/>
</dbReference>
<evidence type="ECO:0000313" key="1">
    <source>
        <dbReference type="EMBL" id="JAG13761.1"/>
    </source>
</evidence>
<name>A0A0A9X270_LYGHE</name>
<evidence type="ECO:0000313" key="2">
    <source>
        <dbReference type="EMBL" id="JAQ00294.1"/>
    </source>
</evidence>
<reference evidence="1" key="2">
    <citation type="submission" date="2014-07" db="EMBL/GenBank/DDBJ databases">
        <authorList>
            <person name="Hull J."/>
        </authorList>
    </citation>
    <scope>NUCLEOTIDE SEQUENCE</scope>
</reference>
<reference evidence="1" key="1">
    <citation type="journal article" date="2014" name="PLoS ONE">
        <title>Transcriptome-Based Identification of ABC Transporters in the Western Tarnished Plant Bug Lygus hesperus.</title>
        <authorList>
            <person name="Hull J.J."/>
            <person name="Chaney K."/>
            <person name="Geib S.M."/>
            <person name="Fabrick J.A."/>
            <person name="Brent C.S."/>
            <person name="Walsh D."/>
            <person name="Lavine L.C."/>
        </authorList>
    </citation>
    <scope>NUCLEOTIDE SEQUENCE</scope>
</reference>
<sequence length="102" mass="11208">MIALARPPLTLSSTNESLLISAIRDATVDDDWENAKKLIIKIVGAEAPHICSMYTVYAITKRCCMSNVADDREVFMHALNACIFDAGVLSRGLAWFLTYAIA</sequence>
<dbReference type="EMBL" id="GDHC01018335">
    <property type="protein sequence ID" value="JAQ00294.1"/>
    <property type="molecule type" value="Transcribed_RNA"/>
</dbReference>
<proteinExistence type="predicted"/>
<gene>
    <name evidence="1" type="ORF">CM83_35127</name>
    <name evidence="2" type="ORF">g.5658</name>
</gene>
<reference evidence="2" key="3">
    <citation type="journal article" date="2016" name="Gigascience">
        <title>De novo construction of an expanded transcriptome assembly for the western tarnished plant bug, Lygus hesperus.</title>
        <authorList>
            <person name="Tassone E.E."/>
            <person name="Geib S.M."/>
            <person name="Hall B."/>
            <person name="Fabrick J.A."/>
            <person name="Brent C.S."/>
            <person name="Hull J.J."/>
        </authorList>
    </citation>
    <scope>NUCLEOTIDE SEQUENCE</scope>
</reference>
<dbReference type="AlphaFoldDB" id="A0A0A9X270"/>
<accession>A0A0A9X270</accession>
<organism evidence="1">
    <name type="scientific">Lygus hesperus</name>
    <name type="common">Western plant bug</name>
    <dbReference type="NCBI Taxonomy" id="30085"/>
    <lineage>
        <taxon>Eukaryota</taxon>
        <taxon>Metazoa</taxon>
        <taxon>Ecdysozoa</taxon>
        <taxon>Arthropoda</taxon>
        <taxon>Hexapoda</taxon>
        <taxon>Insecta</taxon>
        <taxon>Pterygota</taxon>
        <taxon>Neoptera</taxon>
        <taxon>Paraneoptera</taxon>
        <taxon>Hemiptera</taxon>
        <taxon>Heteroptera</taxon>
        <taxon>Panheteroptera</taxon>
        <taxon>Cimicomorpha</taxon>
        <taxon>Miridae</taxon>
        <taxon>Mirini</taxon>
        <taxon>Lygus</taxon>
    </lineage>
</organism>